<dbReference type="EMBL" id="MRCG01000005">
    <property type="protein sequence ID" value="OKH48794.1"/>
    <property type="molecule type" value="Genomic_DNA"/>
</dbReference>
<evidence type="ECO:0008006" key="4">
    <source>
        <dbReference type="Google" id="ProtNLM"/>
    </source>
</evidence>
<evidence type="ECO:0000313" key="2">
    <source>
        <dbReference type="EMBL" id="OKH48794.1"/>
    </source>
</evidence>
<evidence type="ECO:0000256" key="1">
    <source>
        <dbReference type="SAM" id="MobiDB-lite"/>
    </source>
</evidence>
<comment type="caution">
    <text evidence="2">The sequence shown here is derived from an EMBL/GenBank/DDBJ whole genome shotgun (WGS) entry which is preliminary data.</text>
</comment>
<organism evidence="2 3">
    <name type="scientific">Phormidium tenue NIES-30</name>
    <dbReference type="NCBI Taxonomy" id="549789"/>
    <lineage>
        <taxon>Bacteria</taxon>
        <taxon>Bacillati</taxon>
        <taxon>Cyanobacteriota</taxon>
        <taxon>Cyanophyceae</taxon>
        <taxon>Oscillatoriophycideae</taxon>
        <taxon>Oscillatoriales</taxon>
        <taxon>Oscillatoriaceae</taxon>
        <taxon>Phormidium</taxon>
    </lineage>
</organism>
<dbReference type="OrthoDB" id="495409at2"/>
<evidence type="ECO:0000313" key="3">
    <source>
        <dbReference type="Proteomes" id="UP000185557"/>
    </source>
</evidence>
<accession>A0A1U7J717</accession>
<sequence>MAGFGDLVKKAFYLGVGVASYAGEKAGDTLKDLREQTQGIVNELVARGEITAEEAQRLVNEMVNRAQDAATPPTENLPQPRPIEILDDDAPVANPTEAQTASLREQVAALREELETLKQKSSN</sequence>
<proteinExistence type="predicted"/>
<protein>
    <recommendedName>
        <fullName evidence="4">Phasin family protein</fullName>
    </recommendedName>
</protein>
<reference evidence="2 3" key="1">
    <citation type="submission" date="2016-11" db="EMBL/GenBank/DDBJ databases">
        <title>Draft Genome Sequences of Nine Cyanobacterial Strains from Diverse Habitats.</title>
        <authorList>
            <person name="Zhu T."/>
            <person name="Hou S."/>
            <person name="Lu X."/>
            <person name="Hess W.R."/>
        </authorList>
    </citation>
    <scope>NUCLEOTIDE SEQUENCE [LARGE SCALE GENOMIC DNA]</scope>
    <source>
        <strain evidence="2 3">NIES-30</strain>
    </source>
</reference>
<dbReference type="RefSeq" id="WP_073608205.1">
    <property type="nucleotide sequence ID" value="NZ_MRCG01000005.1"/>
</dbReference>
<feature type="region of interest" description="Disordered" evidence="1">
    <location>
        <begin position="65"/>
        <end position="90"/>
    </location>
</feature>
<dbReference type="AlphaFoldDB" id="A0A1U7J717"/>
<dbReference type="Proteomes" id="UP000185557">
    <property type="component" value="Unassembled WGS sequence"/>
</dbReference>
<keyword evidence="3" id="KW-1185">Reference proteome</keyword>
<gene>
    <name evidence="2" type="ORF">NIES30_09705</name>
</gene>
<dbReference type="STRING" id="549789.NIES30_09705"/>
<name>A0A1U7J717_9CYAN</name>